<name>A0AAD3RYX0_NEPGR</name>
<sequence length="86" mass="9772">MGQSARDKMAELRIVCERDVEIQRQKVDAAVNSFRKYLQFMKTRSKQTVDYQVKLGKLKAQFREVEDGLVKALAGGEIGCHIKLDG</sequence>
<gene>
    <name evidence="1" type="ORF">Nepgr_003102</name>
</gene>
<accession>A0AAD3RYX0</accession>
<keyword evidence="2" id="KW-1185">Reference proteome</keyword>
<protein>
    <submittedName>
        <fullName evidence="1">Uncharacterized protein</fullName>
    </submittedName>
</protein>
<reference evidence="1" key="1">
    <citation type="submission" date="2023-05" db="EMBL/GenBank/DDBJ databases">
        <title>Nepenthes gracilis genome sequencing.</title>
        <authorList>
            <person name="Fukushima K."/>
        </authorList>
    </citation>
    <scope>NUCLEOTIDE SEQUENCE</scope>
    <source>
        <strain evidence="1">SING2019-196</strain>
    </source>
</reference>
<dbReference type="AlphaFoldDB" id="A0AAD3RYX0"/>
<evidence type="ECO:0000313" key="1">
    <source>
        <dbReference type="EMBL" id="GMH01263.1"/>
    </source>
</evidence>
<evidence type="ECO:0000313" key="2">
    <source>
        <dbReference type="Proteomes" id="UP001279734"/>
    </source>
</evidence>
<dbReference type="EMBL" id="BSYO01000002">
    <property type="protein sequence ID" value="GMH01263.1"/>
    <property type="molecule type" value="Genomic_DNA"/>
</dbReference>
<comment type="caution">
    <text evidence="1">The sequence shown here is derived from an EMBL/GenBank/DDBJ whole genome shotgun (WGS) entry which is preliminary data.</text>
</comment>
<organism evidence="1 2">
    <name type="scientific">Nepenthes gracilis</name>
    <name type="common">Slender pitcher plant</name>
    <dbReference type="NCBI Taxonomy" id="150966"/>
    <lineage>
        <taxon>Eukaryota</taxon>
        <taxon>Viridiplantae</taxon>
        <taxon>Streptophyta</taxon>
        <taxon>Embryophyta</taxon>
        <taxon>Tracheophyta</taxon>
        <taxon>Spermatophyta</taxon>
        <taxon>Magnoliopsida</taxon>
        <taxon>eudicotyledons</taxon>
        <taxon>Gunneridae</taxon>
        <taxon>Pentapetalae</taxon>
        <taxon>Caryophyllales</taxon>
        <taxon>Nepenthaceae</taxon>
        <taxon>Nepenthes</taxon>
    </lineage>
</organism>
<proteinExistence type="predicted"/>
<dbReference type="Proteomes" id="UP001279734">
    <property type="component" value="Unassembled WGS sequence"/>
</dbReference>